<keyword evidence="2" id="KW-0472">Membrane</keyword>
<dbReference type="EMBL" id="QCYY01002659">
    <property type="protein sequence ID" value="ROT68520.1"/>
    <property type="molecule type" value="Genomic_DNA"/>
</dbReference>
<feature type="transmembrane region" description="Helical" evidence="2">
    <location>
        <begin position="417"/>
        <end position="435"/>
    </location>
</feature>
<dbReference type="Proteomes" id="UP000283509">
    <property type="component" value="Unassembled WGS sequence"/>
</dbReference>
<evidence type="ECO:0000256" key="1">
    <source>
        <dbReference type="SAM" id="MobiDB-lite"/>
    </source>
</evidence>
<comment type="caution">
    <text evidence="3">The sequence shown here is derived from an EMBL/GenBank/DDBJ whole genome shotgun (WGS) entry which is preliminary data.</text>
</comment>
<keyword evidence="2" id="KW-1133">Transmembrane helix</keyword>
<dbReference type="AlphaFoldDB" id="A0A3R7M0Q2"/>
<accession>A0A3R7M0Q2</accession>
<feature type="transmembrane region" description="Helical" evidence="2">
    <location>
        <begin position="82"/>
        <end position="103"/>
    </location>
</feature>
<feature type="transmembrane region" description="Helical" evidence="2">
    <location>
        <begin position="109"/>
        <end position="131"/>
    </location>
</feature>
<evidence type="ECO:0000313" key="3">
    <source>
        <dbReference type="EMBL" id="ROT68520.1"/>
    </source>
</evidence>
<feature type="transmembrane region" description="Helical" evidence="2">
    <location>
        <begin position="385"/>
        <end position="405"/>
    </location>
</feature>
<sequence>MRQSRRSFPSSNSSSEGPPPPAEASEQRRRATRPSGSPPEASLAGAGSRDRAKELLDLLALFPLLPAHSAGTRVRMVAAESVGLAVLWPLMVALQLATFIVGLCDLDAMLLFSIAFASFFFIMHVLLNGSLLRIFWGKIRRPVAVLLFVTFTTPLYLLLLRARHSVAALRGRDQVVARREALKAKYGVSVETSTVVGCPSFSAAVKRTSCVPLCVETSPNDSEVDSEAPLGKWVVTETNVDADTKLIRMGSGDAAAREPMSLSHLFTKDLFELVAGTKTLTYHLVLDANDDIIHVSKTSILAKGLPNQVRGTSPLTVCNDTHYLIQLCRNLWSEGVTVVARNEKSCVTVSQINLSPFIWNNTLYSNALMIYGLLVNLHHNGMASGLYLVSWMCTAAAWLLTHRSVDEPWTDTFAKMPLRLCFTVCRIFLLCAVAMDGLGNVALMYLSAKASGYLALVGEFVYKKLRRNVRLWGDVADRFSFDRTLVRSFQGGESVVCCGWAIWLHVCCPSERSLALLVAVLLCQAAGMIYLNFVDRLLKQPLKNPVRVLMMAKDRLKAAEKSI</sequence>
<feature type="compositionally biased region" description="Low complexity" evidence="1">
    <location>
        <begin position="1"/>
        <end position="16"/>
    </location>
</feature>
<dbReference type="OrthoDB" id="6356176at2759"/>
<feature type="region of interest" description="Disordered" evidence="1">
    <location>
        <begin position="1"/>
        <end position="46"/>
    </location>
</feature>
<evidence type="ECO:0000256" key="2">
    <source>
        <dbReference type="SAM" id="Phobius"/>
    </source>
</evidence>
<reference evidence="3 4" key="1">
    <citation type="submission" date="2018-04" db="EMBL/GenBank/DDBJ databases">
        <authorList>
            <person name="Zhang X."/>
            <person name="Yuan J."/>
            <person name="Li F."/>
            <person name="Xiang J."/>
        </authorList>
    </citation>
    <scope>NUCLEOTIDE SEQUENCE [LARGE SCALE GENOMIC DNA]</scope>
    <source>
        <tissue evidence="3">Muscle</tissue>
    </source>
</reference>
<gene>
    <name evidence="3" type="ORF">C7M84_013321</name>
</gene>
<proteinExistence type="predicted"/>
<keyword evidence="2" id="KW-0812">Transmembrane</keyword>
<protein>
    <submittedName>
        <fullName evidence="3">Uncharacterized protein</fullName>
    </submittedName>
</protein>
<keyword evidence="4" id="KW-1185">Reference proteome</keyword>
<reference evidence="3 4" key="2">
    <citation type="submission" date="2019-01" db="EMBL/GenBank/DDBJ databases">
        <title>The decoding of complex shrimp genome reveals the adaptation for benthos swimmer, frequently molting mechanism and breeding impact on genome.</title>
        <authorList>
            <person name="Sun Y."/>
            <person name="Gao Y."/>
            <person name="Yu Y."/>
        </authorList>
    </citation>
    <scope>NUCLEOTIDE SEQUENCE [LARGE SCALE GENOMIC DNA]</scope>
    <source>
        <tissue evidence="3">Muscle</tissue>
    </source>
</reference>
<feature type="transmembrane region" description="Helical" evidence="2">
    <location>
        <begin position="143"/>
        <end position="160"/>
    </location>
</feature>
<evidence type="ECO:0000313" key="4">
    <source>
        <dbReference type="Proteomes" id="UP000283509"/>
    </source>
</evidence>
<name>A0A3R7M0Q2_PENVA</name>
<organism evidence="3 4">
    <name type="scientific">Penaeus vannamei</name>
    <name type="common">Whiteleg shrimp</name>
    <name type="synonym">Litopenaeus vannamei</name>
    <dbReference type="NCBI Taxonomy" id="6689"/>
    <lineage>
        <taxon>Eukaryota</taxon>
        <taxon>Metazoa</taxon>
        <taxon>Ecdysozoa</taxon>
        <taxon>Arthropoda</taxon>
        <taxon>Crustacea</taxon>
        <taxon>Multicrustacea</taxon>
        <taxon>Malacostraca</taxon>
        <taxon>Eumalacostraca</taxon>
        <taxon>Eucarida</taxon>
        <taxon>Decapoda</taxon>
        <taxon>Dendrobranchiata</taxon>
        <taxon>Penaeoidea</taxon>
        <taxon>Penaeidae</taxon>
        <taxon>Penaeus</taxon>
    </lineage>
</organism>
<feature type="transmembrane region" description="Helical" evidence="2">
    <location>
        <begin position="514"/>
        <end position="533"/>
    </location>
</feature>